<evidence type="ECO:0000256" key="1">
    <source>
        <dbReference type="SAM" id="MobiDB-lite"/>
    </source>
</evidence>
<sequence>MANATDLVTELPFVPFKQRNAAIDSLFYDTKALTPEELGRLSPLIDHEGSIVVVPPAASGRPIRRYRTALRFMNREGGTVRAFVLAGVGSSVVGTAALARNVADAIGADAAGVVTGYGVSDLVTEALGGWFVFGAADRLRLQWEALVRRATTPLSEAAPTAEADASADVAPAPARPDAAGRLATGEPSFLPRPARPWELPGAADIDTLLDLLIAAPPGLDLLVGHSKGNLMIETVLRTFVDQLDGDPHPLFERLRIVTLGAVVGMPSEFPHVHQLIGELDWFGGMNSSLQLPHRTVPNAWHHLNRSLPYHLDVGAALRDIGVAPDS</sequence>
<reference evidence="3" key="1">
    <citation type="submission" date="2018-10" db="EMBL/GenBank/DDBJ databases">
        <authorList>
            <person name="Peiro R."/>
            <person name="Begona"/>
            <person name="Cbmso G."/>
            <person name="Lopez M."/>
            <person name="Gonzalez S."/>
            <person name="Sacristan E."/>
            <person name="Castillo E."/>
        </authorList>
    </citation>
    <scope>NUCLEOTIDE SEQUENCE [LARGE SCALE GENOMIC DNA]</scope>
</reference>
<dbReference type="AlphaFoldDB" id="A0A447CQC0"/>
<protein>
    <submittedName>
        <fullName evidence="2">Uncharacterized protein</fullName>
    </submittedName>
</protein>
<dbReference type="Proteomes" id="UP000289200">
    <property type="component" value="Unassembled WGS sequence"/>
</dbReference>
<evidence type="ECO:0000313" key="2">
    <source>
        <dbReference type="EMBL" id="VCU07256.1"/>
    </source>
</evidence>
<gene>
    <name evidence="2" type="ORF">RHODGE_RHODGE_00541</name>
</gene>
<accession>A0A447CQC0</accession>
<feature type="compositionally biased region" description="Low complexity" evidence="1">
    <location>
        <begin position="157"/>
        <end position="179"/>
    </location>
</feature>
<feature type="region of interest" description="Disordered" evidence="1">
    <location>
        <begin position="157"/>
        <end position="195"/>
    </location>
</feature>
<dbReference type="EMBL" id="UWOC01000033">
    <property type="protein sequence ID" value="VCU07256.1"/>
    <property type="molecule type" value="Genomic_DNA"/>
</dbReference>
<proteinExistence type="predicted"/>
<name>A0A447CQC0_9BRAD</name>
<organism evidence="2 3">
    <name type="scientific">Rhodoplanes serenus</name>
    <dbReference type="NCBI Taxonomy" id="200615"/>
    <lineage>
        <taxon>Bacteria</taxon>
        <taxon>Pseudomonadati</taxon>
        <taxon>Pseudomonadota</taxon>
        <taxon>Alphaproteobacteria</taxon>
        <taxon>Hyphomicrobiales</taxon>
        <taxon>Nitrobacteraceae</taxon>
        <taxon>Rhodoplanes</taxon>
    </lineage>
</organism>
<evidence type="ECO:0000313" key="3">
    <source>
        <dbReference type="Proteomes" id="UP000289200"/>
    </source>
</evidence>
<dbReference type="RefSeq" id="WP_129607655.1">
    <property type="nucleotide sequence ID" value="NZ_UWOC01000033.1"/>
</dbReference>
<dbReference type="OrthoDB" id="7375665at2"/>
<comment type="caution">
    <text evidence="2">The sequence shown here is derived from an EMBL/GenBank/DDBJ whole genome shotgun (WGS) entry which is preliminary data.</text>
</comment>
<keyword evidence="3" id="KW-1185">Reference proteome</keyword>